<accession>A0A8B6GAV9</accession>
<dbReference type="OrthoDB" id="6155450at2759"/>
<evidence type="ECO:0000313" key="2">
    <source>
        <dbReference type="Proteomes" id="UP000596742"/>
    </source>
</evidence>
<reference evidence="1" key="1">
    <citation type="submission" date="2018-11" db="EMBL/GenBank/DDBJ databases">
        <authorList>
            <person name="Alioto T."/>
            <person name="Alioto T."/>
        </authorList>
    </citation>
    <scope>NUCLEOTIDE SEQUENCE</scope>
</reference>
<name>A0A8B6GAV9_MYTGA</name>
<dbReference type="Proteomes" id="UP000596742">
    <property type="component" value="Unassembled WGS sequence"/>
</dbReference>
<keyword evidence="2" id="KW-1185">Reference proteome</keyword>
<protein>
    <submittedName>
        <fullName evidence="1">Uncharacterized protein</fullName>
    </submittedName>
</protein>
<organism evidence="1 2">
    <name type="scientific">Mytilus galloprovincialis</name>
    <name type="common">Mediterranean mussel</name>
    <dbReference type="NCBI Taxonomy" id="29158"/>
    <lineage>
        <taxon>Eukaryota</taxon>
        <taxon>Metazoa</taxon>
        <taxon>Spiralia</taxon>
        <taxon>Lophotrochozoa</taxon>
        <taxon>Mollusca</taxon>
        <taxon>Bivalvia</taxon>
        <taxon>Autobranchia</taxon>
        <taxon>Pteriomorphia</taxon>
        <taxon>Mytilida</taxon>
        <taxon>Mytiloidea</taxon>
        <taxon>Mytilidae</taxon>
        <taxon>Mytilinae</taxon>
        <taxon>Mytilus</taxon>
    </lineage>
</organism>
<gene>
    <name evidence="1" type="ORF">MGAL_10B075120</name>
</gene>
<comment type="caution">
    <text evidence="1">The sequence shown here is derived from an EMBL/GenBank/DDBJ whole genome shotgun (WGS) entry which is preliminary data.</text>
</comment>
<dbReference type="EMBL" id="UYJE01008129">
    <property type="protein sequence ID" value="VDI61334.1"/>
    <property type="molecule type" value="Genomic_DNA"/>
</dbReference>
<proteinExistence type="predicted"/>
<evidence type="ECO:0000313" key="1">
    <source>
        <dbReference type="EMBL" id="VDI61334.1"/>
    </source>
</evidence>
<sequence length="146" mass="16920">MVTWWNSFDTKIRRIPPSLSQFGELRHGSKSDLLVQLERITESVNEAPRVDALVIDGAALINMLKPRGSNTFDSYCKDIVVPYIRGQLLSVRRIDMRSRSNLLEKDFQLSSYLWCARFVTKNKEKFLFISVVRQSRATVVYIANYN</sequence>
<feature type="non-terminal residue" evidence="1">
    <location>
        <position position="1"/>
    </location>
</feature>
<dbReference type="AlphaFoldDB" id="A0A8B6GAV9"/>